<feature type="region of interest" description="Disordered" evidence="1">
    <location>
        <begin position="47"/>
        <end position="66"/>
    </location>
</feature>
<feature type="domain" description="URB1 C-terminal" evidence="2">
    <location>
        <begin position="1845"/>
        <end position="2071"/>
    </location>
</feature>
<comment type="caution">
    <text evidence="3">The sequence shown here is derived from an EMBL/GenBank/DDBJ whole genome shotgun (WGS) entry which is preliminary data.</text>
</comment>
<proteinExistence type="predicted"/>
<evidence type="ECO:0000256" key="1">
    <source>
        <dbReference type="SAM" id="MobiDB-lite"/>
    </source>
</evidence>
<reference evidence="3 4" key="1">
    <citation type="submission" date="2024-10" db="EMBL/GenBank/DDBJ databases">
        <title>Updated reference genomes for cyclostephanoid diatoms.</title>
        <authorList>
            <person name="Roberts W.R."/>
            <person name="Alverson A.J."/>
        </authorList>
    </citation>
    <scope>NUCLEOTIDE SEQUENCE [LARGE SCALE GENOMIC DNA]</scope>
    <source>
        <strain evidence="3 4">AJA010-31</strain>
    </source>
</reference>
<protein>
    <recommendedName>
        <fullName evidence="2">URB1 C-terminal domain-containing protein</fullName>
    </recommendedName>
</protein>
<feature type="region of interest" description="Disordered" evidence="1">
    <location>
        <begin position="357"/>
        <end position="386"/>
    </location>
</feature>
<sequence length="2296" mass="255414">MKRQRPSTLGVLEFTSALNGEDPHLILQKLRHFVHVARYQRRIALGGTDGSQDDVMDEDGDGDDEESICSLFDEGKSSKRRRLDGKNDKTPAWQMDKNDYRVPFVGTSVAKGDVGSVVVGSWPTGFLEVYQKHSPLGVELLRNEYLSALPPNGIHRTLCKGASDRLSSDKKRKSNGKADLTQGQIISLSLQSYYWMALSEWVLGFVPVEMVKRDLDWKSCESSTSDLVEISSEPNKKGAKCAIPQEIMTILMKQRMPEWIDVIQNYVHQQYQHHQQMIKTKQQHKQQRKKQHKLSKEEQQMQSKVQQQQAEKLKQQQFNWEKMQRRDGVVLTCALQNLRTMCLVSMGTAREVLRRLSMTDNSSKSSTDGHKPRGKTGGKGGPIDGTNLLAELLQPRFVSIDNSSPSEHCNPQVESLNLVCTLLETKDYTILSRLCQAPAWSSKQGNRGGKDNKAKNMGLLYVALRNGTQCLSNTIAIEDEENEEGTSHRCGLFAQSLCRLLKGVRQILLPTKGGSSGRDKVKLLTEGFILGTGATADLLAGEVLVNLTKLSSLAPSSNAALGFVRDILREEDTYEDLSPIEGAAVEARRLLFILLADAEGSPFLNVIRFKNRTEQIEAHFAQLSKALLFMVTDRDSNQVRRVFLRICLATTPKLVPYVFRGLSLSDPKPNFRTLSSLTFVDSVVCHAPSVQTIRVSQQESQRNSLSYIMPTCVSRILLGKVIQSSSALLVSSGLKLIITLLRRADEFVSAVTDHESKQSLLQTILHHLPQVSLLLSIPTRFDPFEELVSESNAVVVVETCKAIECYARLDPSLITDIQFDWVRLLPLDDSGQEVQSRSFMNAEPCCSVAILQLLKTVSKLDNSTSSKMLTQVLSIVTTAKVPEVYLVARELALLLVEKQLFNQMEGSYDPETVTCRQYECSLWVDGIGSNSISELVAWIEELHQYERVQHKIFVSRAWIRHGTGGAMPPLCASMLFSFLISKLIQGTGLSNELSLLLVRMGTMLLMFQNNQMSVASIIVHSADAASKVNPQCCVSLCRFATAIIRNDDRVLSSLDLVPYTPFSSNGGDISMDMESLGGISCTAALRHCLCLMKYQIGSYEQLSSILNQILAHMIETNDPGIADAATLMSSVSESKALENRDLSCVSAFLLSNFQQKDNMILSSMAVKKGSTEMKMTHAILELSTLNGIPDIITEVMAYAQIALESENCSKLRDFLLQIAMQISTGANSVVGISPVTAFNLWSILSEHLHIDCAVKLCLCMEDLMSKLFSEGDPRAQWDVYQLLIKTTPELVTKKWLRTTQMRASSVESGLKPFTQCFLSAVLAYDCSDFACVTKVLSDVEKDSELATLWTHGHMDMLASTFLIQTRAQLNHSGCTLYRSALSVVGKRLSSMIDQEGSLISIQKCLQLLQTLCQIGSMPSGLPRKLLSFICAIHDGYKSESIDDQVNLIGLIITVCNGNDDQTMLLTYAFLRCCTLVPKLLKIVLRNKLSTLSSLLMTLNGHLLNLLEKVAQFDSGIVTSCSGTVEKLVVACLKYGINEAEDQHVCSIHGECLKTVRSILNASHFNSTALVGIAPSQVHSMIVSHSSFQRAISDKVYRQQEPLIVTQQKELISLLITCVSLDFKRVKVDDVTWSIIMSTYSASINNVDKLLIELLRMYEEKECFEKELLMSSCRWGSTARRGTDNEGWDWLLDVLDSNRVRSTLMQFPVSDMLNPVASADTTARPENTDEVDSSFSDDDNEYNDGDDESRTSSLVMSLTKHNSITESVSDEWRGSGRDVRYSPSFLLPLVLCALEDHLPIQAAGESPKSAIVIQETDDSGDADNEVREQRQSFIHFSRKLCDKGAIALALASLSSRCPSVRKVAVGICGLFLKALQMEEALEVKSWHERPQLELLMSSVQRGLAVRRAMQIKKADEGRDMRKLNTPMLPAVSAVFLAKSLMIISRPADEMYGPINRYFLRLKDFHGAFQDCFTLPAFLSLYCNSSDDQSRCKIERNWALLALKDGVVDTFCYRIISHSHIPELIISSLDSCMDNPQCSGEVSLTIEVLSSLIQSGGSRAANHMIQRLGLLSWLHGIISWRDISSVLPYTALRCKYLRLITNVVQAYTKTGSETQFFEKIPLSNSIIRICLATDGSGGDQDKYYDQTLLEFTCDALWEIHSADQKSHEIDISADCMHAQTSIDDFAALVTMFVSHKEMFPKVLSSLCSLPFITTREDSSALLFSKLALGYVTSEGVRKDIAPKLVLNVLRRVQEVMVVYPKVATDMIVSALILKCRKLAVLEDGGVQVWRQIQSLTEL</sequence>
<feature type="compositionally biased region" description="Acidic residues" evidence="1">
    <location>
        <begin position="1727"/>
        <end position="1746"/>
    </location>
</feature>
<feature type="compositionally biased region" description="Acidic residues" evidence="1">
    <location>
        <begin position="51"/>
        <end position="66"/>
    </location>
</feature>
<dbReference type="EMBL" id="JALLPJ020000734">
    <property type="protein sequence ID" value="KAL3784249.1"/>
    <property type="molecule type" value="Genomic_DNA"/>
</dbReference>
<organism evidence="3 4">
    <name type="scientific">Cyclotella atomus</name>
    <dbReference type="NCBI Taxonomy" id="382360"/>
    <lineage>
        <taxon>Eukaryota</taxon>
        <taxon>Sar</taxon>
        <taxon>Stramenopiles</taxon>
        <taxon>Ochrophyta</taxon>
        <taxon>Bacillariophyta</taxon>
        <taxon>Coscinodiscophyceae</taxon>
        <taxon>Thalassiosirophycidae</taxon>
        <taxon>Stephanodiscales</taxon>
        <taxon>Stephanodiscaceae</taxon>
        <taxon>Cyclotella</taxon>
    </lineage>
</organism>
<dbReference type="PANTHER" id="PTHR13500:SF0">
    <property type="entry name" value="NUCLEOLAR PRE-RIBOSOMAL-ASSOCIATED PROTEIN 1"/>
    <property type="match status" value="1"/>
</dbReference>
<name>A0ABD3P8U6_9STRA</name>
<feature type="region of interest" description="Disordered" evidence="1">
    <location>
        <begin position="1718"/>
        <end position="1753"/>
    </location>
</feature>
<evidence type="ECO:0000313" key="3">
    <source>
        <dbReference type="EMBL" id="KAL3784249.1"/>
    </source>
</evidence>
<dbReference type="Pfam" id="PF16201">
    <property type="entry name" value="NopRA1"/>
    <property type="match status" value="1"/>
</dbReference>
<dbReference type="PANTHER" id="PTHR13500">
    <property type="entry name" value="NUCLEOLAR PRERIBOSOMAL-ASSOCIATED PROTEIN 1"/>
    <property type="match status" value="1"/>
</dbReference>
<dbReference type="InterPro" id="IPR039844">
    <property type="entry name" value="URB1"/>
</dbReference>
<feature type="compositionally biased region" description="Low complexity" evidence="1">
    <location>
        <begin position="300"/>
        <end position="310"/>
    </location>
</feature>
<dbReference type="InterPro" id="IPR032436">
    <property type="entry name" value="URB1_C"/>
</dbReference>
<evidence type="ECO:0000313" key="4">
    <source>
        <dbReference type="Proteomes" id="UP001530400"/>
    </source>
</evidence>
<gene>
    <name evidence="3" type="ORF">ACHAWO_005026</name>
</gene>
<feature type="compositionally biased region" description="Basic residues" evidence="1">
    <location>
        <begin position="281"/>
        <end position="293"/>
    </location>
</feature>
<evidence type="ECO:0000259" key="2">
    <source>
        <dbReference type="Pfam" id="PF16201"/>
    </source>
</evidence>
<accession>A0ABD3P8U6</accession>
<keyword evidence="4" id="KW-1185">Reference proteome</keyword>
<feature type="region of interest" description="Disordered" evidence="1">
    <location>
        <begin position="275"/>
        <end position="310"/>
    </location>
</feature>
<dbReference type="Proteomes" id="UP001530400">
    <property type="component" value="Unassembled WGS sequence"/>
</dbReference>